<evidence type="ECO:0000313" key="3">
    <source>
        <dbReference type="Proteomes" id="UP000221918"/>
    </source>
</evidence>
<dbReference type="EMBL" id="NUTL01000151">
    <property type="protein sequence ID" value="PHE88259.1"/>
    <property type="molecule type" value="Genomic_DNA"/>
</dbReference>
<reference evidence="1" key="2">
    <citation type="submission" date="2019-07" db="EMBL/GenBank/DDBJ databases">
        <title>Phylogenomic Reclassification of ATCC Bacillus Strains and Various Taxa within the Genus Bacillus.</title>
        <authorList>
            <person name="Riojas M.A."/>
            <person name="Frank A.M."/>
            <person name="Fenn S.L."/>
            <person name="King S.P."/>
            <person name="Brower S.M."/>
            <person name="Hazbon M.H."/>
        </authorList>
    </citation>
    <scope>NUCLEOTIDE SEQUENCE</scope>
    <source>
        <strain evidence="1">NR-12239</strain>
    </source>
</reference>
<evidence type="ECO:0000313" key="1">
    <source>
        <dbReference type="EMBL" id="MDR4328614.1"/>
    </source>
</evidence>
<dbReference type="Proteomes" id="UP001248134">
    <property type="component" value="Unassembled WGS sequence"/>
</dbReference>
<protein>
    <submittedName>
        <fullName evidence="2">Uncharacterized protein</fullName>
    </submittedName>
</protein>
<dbReference type="Proteomes" id="UP000221918">
    <property type="component" value="Unassembled WGS sequence"/>
</dbReference>
<reference evidence="2 3" key="1">
    <citation type="submission" date="2017-09" db="EMBL/GenBank/DDBJ databases">
        <title>Large-scale bioinformatics analysis of Bacillus genomes uncovers conserved roles of natural products in bacterial physiology.</title>
        <authorList>
            <consortium name="Agbiome Team Llc"/>
            <person name="Bleich R.M."/>
            <person name="Grubbs K.J."/>
            <person name="Santa Maria K.C."/>
            <person name="Allen S.E."/>
            <person name="Farag S."/>
            <person name="Shank E.A."/>
            <person name="Bowers A."/>
        </authorList>
    </citation>
    <scope>NUCLEOTIDE SEQUENCE [LARGE SCALE GENOMIC DNA]</scope>
    <source>
        <strain evidence="2 3">AFS037265</strain>
    </source>
</reference>
<accession>A0AAJ3V7Y4</accession>
<proteinExistence type="predicted"/>
<dbReference type="EMBL" id="VLYX01000035">
    <property type="protein sequence ID" value="MDR4328614.1"/>
    <property type="molecule type" value="Genomic_DNA"/>
</dbReference>
<comment type="caution">
    <text evidence="2">The sequence shown here is derived from an EMBL/GenBank/DDBJ whole genome shotgun (WGS) entry which is preliminary data.</text>
</comment>
<dbReference type="AlphaFoldDB" id="A0AAJ3V7Y4"/>
<evidence type="ECO:0000313" key="2">
    <source>
        <dbReference type="EMBL" id="PHE88259.1"/>
    </source>
</evidence>
<organism evidence="2 3">
    <name type="scientific">Bacillus pseudomycoides</name>
    <dbReference type="NCBI Taxonomy" id="64104"/>
    <lineage>
        <taxon>Bacteria</taxon>
        <taxon>Bacillati</taxon>
        <taxon>Bacillota</taxon>
        <taxon>Bacilli</taxon>
        <taxon>Bacillales</taxon>
        <taxon>Bacillaceae</taxon>
        <taxon>Bacillus</taxon>
        <taxon>Bacillus cereus group</taxon>
    </lineage>
</organism>
<gene>
    <name evidence="2" type="ORF">COF81_26210</name>
    <name evidence="1" type="ORF">FOS08_22685</name>
</gene>
<dbReference type="RefSeq" id="WP_003198063.1">
    <property type="nucleotide sequence ID" value="NZ_CM000743.1"/>
</dbReference>
<name>A0AAJ3V7Y4_9BACI</name>
<sequence>MKIVEMAELVQLSLLPFQNLKWEGEMKEDFVTYKERCVFGILTENKNLNVFMKRNYYFDDILKTSKYIQDVVHLLRRECVYYL</sequence>